<dbReference type="RefSeq" id="WP_111958275.1">
    <property type="nucleotide sequence ID" value="NZ_CP036313.1"/>
</dbReference>
<name>A0A328FBM8_9BACT</name>
<protein>
    <submittedName>
        <fullName evidence="3">Uncharacterized protein</fullName>
    </submittedName>
</protein>
<keyword evidence="1" id="KW-0812">Transmembrane</keyword>
<keyword evidence="1" id="KW-0472">Membrane</keyword>
<dbReference type="EMBL" id="CP036313">
    <property type="protein sequence ID" value="QBH13576.1"/>
    <property type="molecule type" value="Genomic_DNA"/>
</dbReference>
<keyword evidence="1" id="KW-1133">Transmembrane helix</keyword>
<dbReference type="AlphaFoldDB" id="A0A328FBM8"/>
<evidence type="ECO:0000256" key="1">
    <source>
        <dbReference type="SAM" id="Phobius"/>
    </source>
</evidence>
<reference evidence="2 5" key="2">
    <citation type="submission" date="2019-02" db="EMBL/GenBank/DDBJ databases">
        <title>Complete genome sequence of Desulfobacter hydrogenophilus AcRS1.</title>
        <authorList>
            <person name="Marietou A."/>
            <person name="Lund M.B."/>
            <person name="Marshall I.P.G."/>
            <person name="Schreiber L."/>
            <person name="Jorgensen B."/>
        </authorList>
    </citation>
    <scope>NUCLEOTIDE SEQUENCE [LARGE SCALE GENOMIC DNA]</scope>
    <source>
        <strain evidence="2 5">AcRS1</strain>
    </source>
</reference>
<evidence type="ECO:0000313" key="4">
    <source>
        <dbReference type="Proteomes" id="UP000248798"/>
    </source>
</evidence>
<sequence>MEKNNHWVVSILIIIITLNGLLFWNQHIDNQEIIAKMNQINTKIDLILDPPQPSSGIPVINSRQFINTVKKMGIKRNELEQMLQKIINEVYELE</sequence>
<proteinExistence type="predicted"/>
<evidence type="ECO:0000313" key="2">
    <source>
        <dbReference type="EMBL" id="QBH13576.1"/>
    </source>
</evidence>
<dbReference type="EMBL" id="QLNI01000032">
    <property type="protein sequence ID" value="RAM01080.1"/>
    <property type="molecule type" value="Genomic_DNA"/>
</dbReference>
<evidence type="ECO:0000313" key="5">
    <source>
        <dbReference type="Proteomes" id="UP000293902"/>
    </source>
</evidence>
<gene>
    <name evidence="3" type="ORF">DO021_15435</name>
    <name evidence="2" type="ORF">EYB58_11950</name>
</gene>
<organism evidence="3 4">
    <name type="scientific">Desulfobacter hydrogenophilus</name>
    <dbReference type="NCBI Taxonomy" id="2291"/>
    <lineage>
        <taxon>Bacteria</taxon>
        <taxon>Pseudomonadati</taxon>
        <taxon>Thermodesulfobacteriota</taxon>
        <taxon>Desulfobacteria</taxon>
        <taxon>Desulfobacterales</taxon>
        <taxon>Desulfobacteraceae</taxon>
        <taxon>Desulfobacter</taxon>
    </lineage>
</organism>
<keyword evidence="5" id="KW-1185">Reference proteome</keyword>
<dbReference type="Proteomes" id="UP000248798">
    <property type="component" value="Unassembled WGS sequence"/>
</dbReference>
<accession>A0A328FBM8</accession>
<evidence type="ECO:0000313" key="3">
    <source>
        <dbReference type="EMBL" id="RAM01080.1"/>
    </source>
</evidence>
<feature type="transmembrane region" description="Helical" evidence="1">
    <location>
        <begin position="6"/>
        <end position="24"/>
    </location>
</feature>
<dbReference type="Proteomes" id="UP000293902">
    <property type="component" value="Chromosome"/>
</dbReference>
<reference evidence="3 4" key="1">
    <citation type="submission" date="2018-06" db="EMBL/GenBank/DDBJ databases">
        <title>Complete Genome Sequence of Desulfobacter hydrogenophilus (DSM3380).</title>
        <authorList>
            <person name="Marietou A."/>
            <person name="Schreiber L."/>
            <person name="Marshall I."/>
            <person name="Jorgensen B."/>
        </authorList>
    </citation>
    <scope>NUCLEOTIDE SEQUENCE [LARGE SCALE GENOMIC DNA]</scope>
    <source>
        <strain evidence="3 4">DSM 3380</strain>
    </source>
</reference>